<feature type="signal peptide" evidence="1">
    <location>
        <begin position="1"/>
        <end position="23"/>
    </location>
</feature>
<dbReference type="HOGENOM" id="CLU_2616144_0_0_0"/>
<dbReference type="EMBL" id="CP001115">
    <property type="protein sequence ID" value="AHX26543.1"/>
    <property type="molecule type" value="Genomic_DNA"/>
</dbReference>
<feature type="chain" id="PRO_5004956506" evidence="1">
    <location>
        <begin position="24"/>
        <end position="78"/>
    </location>
</feature>
<keyword evidence="2" id="KW-0614">Plasmid</keyword>
<gene>
    <name evidence="2" type="ordered locus">Deide_1p00368</name>
</gene>
<accession>X5H5T4</accession>
<evidence type="ECO:0000313" key="2">
    <source>
        <dbReference type="EMBL" id="AHX26543.1"/>
    </source>
</evidence>
<protein>
    <submittedName>
        <fullName evidence="2">Uncharacterized protein</fullName>
    </submittedName>
</protein>
<proteinExistence type="predicted"/>
<keyword evidence="3" id="KW-1185">Reference proteome</keyword>
<name>X5H5T4_DEIDV</name>
<dbReference type="AlphaFoldDB" id="X5H5T4"/>
<organism evidence="2 3">
    <name type="scientific">Deinococcus deserti (strain DSM 17065 / CIP 109153 / LMG 22923 / VCD115)</name>
    <dbReference type="NCBI Taxonomy" id="546414"/>
    <lineage>
        <taxon>Bacteria</taxon>
        <taxon>Thermotogati</taxon>
        <taxon>Deinococcota</taxon>
        <taxon>Deinococci</taxon>
        <taxon>Deinococcales</taxon>
        <taxon>Deinococcaceae</taxon>
        <taxon>Deinococcus</taxon>
    </lineage>
</organism>
<geneLocation type="plasmid" evidence="3">
    <name>pDeide1</name>
</geneLocation>
<sequence length="78" mass="8187">MKHRQLAGLVLAASVALGSGAVAQNGNPRNMGTCSRAFAHVGLRPLLNDFMRDIATLNRVLMGAVVLYLAHGGGNCRN</sequence>
<evidence type="ECO:0000313" key="3">
    <source>
        <dbReference type="Proteomes" id="UP000002208"/>
    </source>
</evidence>
<dbReference type="KEGG" id="ddr:Deide_1p00368"/>
<dbReference type="RefSeq" id="WP_041227673.1">
    <property type="nucleotide sequence ID" value="NC_012527.1"/>
</dbReference>
<dbReference type="Proteomes" id="UP000002208">
    <property type="component" value="Plasmid 1"/>
</dbReference>
<keyword evidence="1" id="KW-0732">Signal</keyword>
<evidence type="ECO:0000256" key="1">
    <source>
        <dbReference type="SAM" id="SignalP"/>
    </source>
</evidence>
<reference evidence="2 3" key="1">
    <citation type="journal article" date="2009" name="PLoS Genet.">
        <title>Alliance of proteomics and genomics to unravel the specificities of Sahara bacterium Deinococcus deserti.</title>
        <authorList>
            <person name="de Groot A."/>
            <person name="Dulermo R."/>
            <person name="Ortet P."/>
            <person name="Blanchard L."/>
            <person name="Guerin P."/>
            <person name="Fernandez B."/>
            <person name="Vacherie B."/>
            <person name="Dossat C."/>
            <person name="Jolivet E."/>
            <person name="Siguier P."/>
            <person name="Chandler M."/>
            <person name="Barakat M."/>
            <person name="Dedieu A."/>
            <person name="Barbe V."/>
            <person name="Heulin T."/>
            <person name="Sommer S."/>
            <person name="Achouak W."/>
            <person name="Armengaud J."/>
        </authorList>
    </citation>
    <scope>NUCLEOTIDE SEQUENCE [LARGE SCALE GENOMIC DNA]</scope>
    <source>
        <strain evidence="3">DSM 17065 / CIP 109153 / LMG 22923 / VCD115</strain>
        <plasmid evidence="3">pDeide1</plasmid>
    </source>
</reference>